<reference evidence="5" key="3">
    <citation type="submission" date="2019-08" db="EMBL/GenBank/DDBJ databases">
        <title>Complete Genome Sequence of the Polysaccharide-Degrading Rumen Bacterium Pseudobutyrivibrio xylanivorans MA3014.</title>
        <authorList>
            <person name="Palevich N."/>
            <person name="Maclean P.H."/>
            <person name="Kelly W.J."/>
            <person name="Leahy S.C."/>
            <person name="Rakonjac J."/>
            <person name="Attwood G.T."/>
        </authorList>
    </citation>
    <scope>NUCLEOTIDE SEQUENCE [LARGE SCALE GENOMIC DNA]</scope>
    <source>
        <strain evidence="5">MA3014</strain>
    </source>
</reference>
<keyword evidence="2" id="KW-0732">Signal</keyword>
<reference evidence="3" key="1">
    <citation type="journal article" date="2018" name="Nat. Biotechnol.">
        <title>Cultivation and sequencing of rumen microbiome members from the Hungate1000 Collection.</title>
        <authorList>
            <consortium name="Hungate1000 project collaborators"/>
            <person name="Seshadri R."/>
            <person name="Leahy S.C."/>
            <person name="Attwood G.T."/>
            <person name="Teh K.H."/>
            <person name="Lambie S.C."/>
            <person name="Cookson A.L."/>
            <person name="Eloe-Fadrosh E.A."/>
            <person name="Pavlopoulos G.A."/>
            <person name="Hadjithomas M."/>
            <person name="Varghese N.J."/>
            <person name="Paez-Espino D."/>
            <person name="Perry R."/>
            <person name="Henderson G."/>
            <person name="Creevey C.J."/>
            <person name="Terrapon N."/>
            <person name="Lapebie P."/>
            <person name="Drula E."/>
            <person name="Lombard V."/>
            <person name="Rubin E."/>
            <person name="Kyrpides N.C."/>
            <person name="Henrissat B."/>
            <person name="Woyke T."/>
            <person name="Ivanova N.N."/>
            <person name="Kelly W.J."/>
        </authorList>
    </citation>
    <scope>NUCLEOTIDE SEQUENCE</scope>
    <source>
        <strain evidence="3">MA3014</strain>
    </source>
</reference>
<dbReference type="AlphaFoldDB" id="A0A5P6VLE3"/>
<accession>A0A5P6VLE3</accession>
<reference evidence="3" key="2">
    <citation type="journal article" date="2019" name="Appl. Environ. Microbiol.">
        <title>Comparative Genomics of Rumen Butyrivibrio spp. Uncovers a Continuum of Polysaccharide-Degrading Capabilities.</title>
        <authorList>
            <person name="Palevich N."/>
            <person name="Kelly W.J."/>
            <person name="Leahy S.C."/>
            <person name="Denman S."/>
            <person name="Altermann E."/>
            <person name="Rakonjac J."/>
            <person name="Attwood G.T."/>
        </authorList>
    </citation>
    <scope>NUCLEOTIDE SEQUENCE</scope>
    <source>
        <strain evidence="3">MA3014</strain>
    </source>
</reference>
<dbReference type="Proteomes" id="UP000327030">
    <property type="component" value="Chromosome 1"/>
</dbReference>
<evidence type="ECO:0000256" key="2">
    <source>
        <dbReference type="SAM" id="SignalP"/>
    </source>
</evidence>
<evidence type="ECO:0000313" key="3">
    <source>
        <dbReference type="EMBL" id="QFJ53387.1"/>
    </source>
</evidence>
<evidence type="ECO:0000313" key="4">
    <source>
        <dbReference type="EMBL" id="QFJ53464.1"/>
    </source>
</evidence>
<evidence type="ECO:0000256" key="1">
    <source>
        <dbReference type="SAM" id="MobiDB-lite"/>
    </source>
</evidence>
<feature type="chain" id="PRO_5036149679" evidence="2">
    <location>
        <begin position="23"/>
        <end position="399"/>
    </location>
</feature>
<evidence type="ECO:0000313" key="5">
    <source>
        <dbReference type="Proteomes" id="UP000327030"/>
    </source>
</evidence>
<reference evidence="3" key="4">
    <citation type="journal article" date="2020" name="Genome Biol. Evol.">
        <title>Complete Genome Sequence of the Polysaccharide-Degrading Rumen Bacterium Pseudobutyrivibrio xylanivorans MA3014 Reveals an Incomplete Glycolytic Pathway.</title>
        <authorList>
            <person name="Palevich N."/>
            <person name="Maclean P.H."/>
            <person name="Kelly W.J."/>
            <person name="Leahy S.C."/>
            <person name="Rakonjac J."/>
            <person name="Attwood G.T."/>
        </authorList>
    </citation>
    <scope>NUCLEOTIDE SEQUENCE</scope>
    <source>
        <strain evidence="3">MA3014</strain>
    </source>
</reference>
<dbReference type="EMBL" id="CP043028">
    <property type="protein sequence ID" value="QFJ53387.1"/>
    <property type="molecule type" value="Genomic_DNA"/>
</dbReference>
<proteinExistence type="predicted"/>
<dbReference type="KEGG" id="pxv:FXF36_00525"/>
<organism evidence="3 5">
    <name type="scientific">Pseudobutyrivibrio xylanivorans</name>
    <dbReference type="NCBI Taxonomy" id="185007"/>
    <lineage>
        <taxon>Bacteria</taxon>
        <taxon>Bacillati</taxon>
        <taxon>Bacillota</taxon>
        <taxon>Clostridia</taxon>
        <taxon>Lachnospirales</taxon>
        <taxon>Lachnospiraceae</taxon>
        <taxon>Pseudobutyrivibrio</taxon>
    </lineage>
</organism>
<dbReference type="EMBL" id="CP043028">
    <property type="protein sequence ID" value="QFJ53464.1"/>
    <property type="molecule type" value="Genomic_DNA"/>
</dbReference>
<dbReference type="RefSeq" id="WP_151621932.1">
    <property type="nucleotide sequence ID" value="NZ_CP043028.1"/>
</dbReference>
<name>A0A5P6VLE3_PSEXY</name>
<gene>
    <name evidence="3" type="ORF">FXF36_00115</name>
    <name evidence="4" type="ORF">FXF36_00525</name>
</gene>
<dbReference type="KEGG" id="pxv:FXF36_00115"/>
<dbReference type="PROSITE" id="PS51257">
    <property type="entry name" value="PROKAR_LIPOPROTEIN"/>
    <property type="match status" value="1"/>
</dbReference>
<protein>
    <submittedName>
        <fullName evidence="3">Uncharacterized protein</fullName>
    </submittedName>
</protein>
<feature type="compositionally biased region" description="Acidic residues" evidence="1">
    <location>
        <begin position="49"/>
        <end position="58"/>
    </location>
</feature>
<dbReference type="OrthoDB" id="1074132at2"/>
<sequence>MVKKIIAITLSLALTLCGCGQSASVSNTTESSEDTQTKVEESVAQDESATTEDDELGDIDLSNTSMQDEELIQYVEDTVYSDLESTLDSEDYIIENVSAVYVSKEYLEELEYNSKSNIFFGYSLEEVEKQFDDEQYVFTTNDEGKTVVAKFEDYDDTYDQIIRNVAIGGGVILVCVTVTVVSAGLGAPAVSMIFATAASTGTEFAISGAVISGAVSAAVTGYETKDLESTVKASALAASEGFKWGAISGVVLGGVSATIDLAAANLSPKTIPTPRESEEYVLKIKGGREQVSYIGGKEVPFNTPGATRPDVVVQNPNGTIEAIEVKNYNLASAKSRQTLYSELERQITARVQNLPADSTQRIILDTRNREYTTEIIETVTRNIHLRLDSVYPNIPIEIL</sequence>
<feature type="region of interest" description="Disordered" evidence="1">
    <location>
        <begin position="25"/>
        <end position="60"/>
    </location>
</feature>
<feature type="signal peptide" evidence="2">
    <location>
        <begin position="1"/>
        <end position="22"/>
    </location>
</feature>